<comment type="caution">
    <text evidence="5">The sequence shown here is derived from an EMBL/GenBank/DDBJ whole genome shotgun (WGS) entry which is preliminary data.</text>
</comment>
<dbReference type="HOGENOM" id="CLU_000288_57_8_1"/>
<dbReference type="InterPro" id="IPR036322">
    <property type="entry name" value="WD40_repeat_dom_sf"/>
</dbReference>
<dbReference type="PROSITE" id="PS50294">
    <property type="entry name" value="WD_REPEATS_REGION"/>
    <property type="match status" value="5"/>
</dbReference>
<reference evidence="5 6" key="1">
    <citation type="journal article" date="2011" name="PLoS Pathog.">
        <title>Endophytic Life Strategies Decoded by Genome and Transcriptome Analyses of the Mutualistic Root Symbiont Piriformospora indica.</title>
        <authorList>
            <person name="Zuccaro A."/>
            <person name="Lahrmann U."/>
            <person name="Guldener U."/>
            <person name="Langen G."/>
            <person name="Pfiffi S."/>
            <person name="Biedenkopf D."/>
            <person name="Wong P."/>
            <person name="Samans B."/>
            <person name="Grimm C."/>
            <person name="Basiewicz M."/>
            <person name="Murat C."/>
            <person name="Martin F."/>
            <person name="Kogel K.H."/>
        </authorList>
    </citation>
    <scope>NUCLEOTIDE SEQUENCE [LARGE SCALE GENOMIC DNA]</scope>
    <source>
        <strain evidence="5 6">DSM 11827</strain>
    </source>
</reference>
<feature type="repeat" description="WD" evidence="4">
    <location>
        <begin position="176"/>
        <end position="207"/>
    </location>
</feature>
<keyword evidence="1 4" id="KW-0853">WD repeat</keyword>
<dbReference type="GO" id="GO:0097361">
    <property type="term" value="C:cytosolic [4Fe-4S] assembly targeting complex"/>
    <property type="evidence" value="ECO:0007669"/>
    <property type="project" value="InterPro"/>
</dbReference>
<keyword evidence="2" id="KW-0677">Repeat</keyword>
<dbReference type="InterPro" id="IPR015943">
    <property type="entry name" value="WD40/YVTN_repeat-like_dom_sf"/>
</dbReference>
<protein>
    <recommendedName>
        <fullName evidence="3">Probable cytosolic iron-sulfur protein assembly protein 1</fullName>
    </recommendedName>
</protein>
<dbReference type="GO" id="GO:0016226">
    <property type="term" value="P:iron-sulfur cluster assembly"/>
    <property type="evidence" value="ECO:0007669"/>
    <property type="project" value="UniProtKB-UniRule"/>
</dbReference>
<dbReference type="PROSITE" id="PS00678">
    <property type="entry name" value="WD_REPEATS_1"/>
    <property type="match status" value="1"/>
</dbReference>
<dbReference type="InParanoid" id="G4T632"/>
<dbReference type="OMA" id="MPILASC"/>
<sequence length="384" mass="42524">MDGQGEQETSYKLVQIAVLEGHSDRVWCAAWNPVQQLIASCSADKSVRMWSYLRKKPEEDQESEDNTRLEFQPATEIATGHRKTVRSIAWAPSGKTLASASFDSSISIWERTPGDEEQGETLGEWECISTLEGHDSECKSVAYSSDGNLIASCSRDKSVWIWEVQPDSDFECLSVLMHHTQDVKCVAWHPTEELLASASYDDNILLYVDDPSDDWFPFTTLSGHTSTVWSLAFSPCGLLLASCSDDRTIRIWQRYPKLPVVGPNQVVRIGAGSSTAAEGQWKIALVIPDAHERSIYSVSWTKSPVAQDDNDRGWLASAGGDGRIKIWRIDVDAEKTVSHTFMAEMTDSHGVSDVNCVTWSPLEPGLLASTGDDCATRIWRVSTA</sequence>
<dbReference type="Proteomes" id="UP000007148">
    <property type="component" value="Unassembled WGS sequence"/>
</dbReference>
<dbReference type="PRINTS" id="PR00320">
    <property type="entry name" value="GPROTEINBRPT"/>
</dbReference>
<dbReference type="FunCoup" id="G4T632">
    <property type="interactions" value="209"/>
</dbReference>
<evidence type="ECO:0000313" key="6">
    <source>
        <dbReference type="Proteomes" id="UP000007148"/>
    </source>
</evidence>
<dbReference type="PANTHER" id="PTHR19920:SF0">
    <property type="entry name" value="CYTOSOLIC IRON-SULFUR PROTEIN ASSEMBLY PROTEIN CIAO1-RELATED"/>
    <property type="match status" value="1"/>
</dbReference>
<dbReference type="InterPro" id="IPR028608">
    <property type="entry name" value="CIAO1/Cia1"/>
</dbReference>
<evidence type="ECO:0000256" key="3">
    <source>
        <dbReference type="HAMAP-Rule" id="MF_03037"/>
    </source>
</evidence>
<feature type="repeat" description="WD" evidence="4">
    <location>
        <begin position="19"/>
        <end position="51"/>
    </location>
</feature>
<proteinExistence type="inferred from homology"/>
<dbReference type="PANTHER" id="PTHR19920">
    <property type="entry name" value="WD40 PROTEIN CIAO1"/>
    <property type="match status" value="1"/>
</dbReference>
<feature type="repeat" description="WD" evidence="4">
    <location>
        <begin position="131"/>
        <end position="165"/>
    </location>
</feature>
<evidence type="ECO:0000256" key="1">
    <source>
        <dbReference type="ARBA" id="ARBA00022574"/>
    </source>
</evidence>
<dbReference type="Pfam" id="PF00400">
    <property type="entry name" value="WD40"/>
    <property type="match status" value="7"/>
</dbReference>
<dbReference type="EMBL" id="CAFZ01000005">
    <property type="protein sequence ID" value="CCA66756.1"/>
    <property type="molecule type" value="Genomic_DNA"/>
</dbReference>
<dbReference type="InterPro" id="IPR001680">
    <property type="entry name" value="WD40_rpt"/>
</dbReference>
<dbReference type="InterPro" id="IPR019775">
    <property type="entry name" value="WD40_repeat_CS"/>
</dbReference>
<dbReference type="STRING" id="1109443.G4T632"/>
<dbReference type="InterPro" id="IPR020472">
    <property type="entry name" value="WD40_PAC1"/>
</dbReference>
<accession>G4T632</accession>
<evidence type="ECO:0000256" key="2">
    <source>
        <dbReference type="ARBA" id="ARBA00022737"/>
    </source>
</evidence>
<comment type="similarity">
    <text evidence="3">Belongs to the WD repeat CIA1 family.</text>
</comment>
<dbReference type="OrthoDB" id="284782at2759"/>
<gene>
    <name evidence="3" type="primary">CIA1</name>
    <name evidence="5" type="ORF">PIIN_00436</name>
</gene>
<keyword evidence="6" id="KW-1185">Reference proteome</keyword>
<feature type="repeat" description="WD" evidence="4">
    <location>
        <begin position="221"/>
        <end position="253"/>
    </location>
</feature>
<dbReference type="AlphaFoldDB" id="G4T632"/>
<organism evidence="5 6">
    <name type="scientific">Serendipita indica (strain DSM 11827)</name>
    <name type="common">Root endophyte fungus</name>
    <name type="synonym">Piriformospora indica</name>
    <dbReference type="NCBI Taxonomy" id="1109443"/>
    <lineage>
        <taxon>Eukaryota</taxon>
        <taxon>Fungi</taxon>
        <taxon>Dikarya</taxon>
        <taxon>Basidiomycota</taxon>
        <taxon>Agaricomycotina</taxon>
        <taxon>Agaricomycetes</taxon>
        <taxon>Sebacinales</taxon>
        <taxon>Serendipitaceae</taxon>
        <taxon>Serendipita</taxon>
    </lineage>
</organism>
<dbReference type="PROSITE" id="PS50082">
    <property type="entry name" value="WD_REPEATS_2"/>
    <property type="match status" value="5"/>
</dbReference>
<dbReference type="SMART" id="SM00320">
    <property type="entry name" value="WD40"/>
    <property type="match status" value="7"/>
</dbReference>
<name>G4T632_SERID</name>
<evidence type="ECO:0000256" key="4">
    <source>
        <dbReference type="PROSITE-ProRule" id="PRU00221"/>
    </source>
</evidence>
<dbReference type="Gene3D" id="2.130.10.10">
    <property type="entry name" value="YVTN repeat-like/Quinoprotein amine dehydrogenase"/>
    <property type="match status" value="2"/>
</dbReference>
<feature type="repeat" description="WD" evidence="4">
    <location>
        <begin position="78"/>
        <end position="110"/>
    </location>
</feature>
<evidence type="ECO:0000313" key="5">
    <source>
        <dbReference type="EMBL" id="CCA66756.1"/>
    </source>
</evidence>
<dbReference type="CDD" id="cd00200">
    <property type="entry name" value="WD40"/>
    <property type="match status" value="1"/>
</dbReference>
<dbReference type="HAMAP" id="MF_03037">
    <property type="entry name" value="ciao1"/>
    <property type="match status" value="1"/>
</dbReference>
<dbReference type="eggNOG" id="KOG0645">
    <property type="taxonomic scope" value="Eukaryota"/>
</dbReference>
<comment type="function">
    <text evidence="3">Essential component of the cytosolic iron-sulfur (Fe/S) protein assembly machinery. Required for the maturation of extramitochondrial Fe/S proteins.</text>
</comment>
<dbReference type="SUPFAM" id="SSF50978">
    <property type="entry name" value="WD40 repeat-like"/>
    <property type="match status" value="1"/>
</dbReference>